<keyword evidence="5 9" id="KW-0732">Signal</keyword>
<dbReference type="Proteomes" id="UP000472240">
    <property type="component" value="Chromosome 21"/>
</dbReference>
<comment type="similarity">
    <text evidence="2 9">Belongs to the intercrine beta (chemokine CC) family.</text>
</comment>
<dbReference type="GO" id="GO:0070098">
    <property type="term" value="P:chemokine-mediated signaling pathway"/>
    <property type="evidence" value="ECO:0007669"/>
    <property type="project" value="TreeGrafter"/>
</dbReference>
<reference evidence="12 13" key="1">
    <citation type="journal article" date="2015" name="Annu Rev Anim Biosci">
        <title>The Genome 10K Project: a way forward.</title>
        <authorList>
            <person name="Koepfli K.P."/>
            <person name="Paten B."/>
            <person name="O'Brien S.J."/>
            <person name="Koepfli K.P."/>
            <person name="Paten B."/>
            <person name="Antunes A."/>
            <person name="Belov K."/>
            <person name="Bustamante C."/>
            <person name="Castoe T.A."/>
            <person name="Clawson H."/>
            <person name="Crawford A.J."/>
            <person name="Diekhans M."/>
            <person name="Distel D."/>
            <person name="Durbin R."/>
            <person name="Earl D."/>
            <person name="Fujita M.K."/>
            <person name="Gamble T."/>
            <person name="Georges A."/>
            <person name="Gemmell N."/>
            <person name="Gilbert M.T."/>
            <person name="Graves J.M."/>
            <person name="Green R.E."/>
            <person name="Hickey G."/>
            <person name="Jarvis E.D."/>
            <person name="Johnson W."/>
            <person name="Komissarov A."/>
            <person name="Korf I."/>
            <person name="Kuhn R."/>
            <person name="Larkin D.M."/>
            <person name="Lewin H."/>
            <person name="Lopez J.V."/>
            <person name="Ma J."/>
            <person name="Marques-Bonet T."/>
            <person name="Miller W."/>
            <person name="Murphy R."/>
            <person name="Pevzner P."/>
            <person name="Shapiro B."/>
            <person name="Steiner C."/>
            <person name="Tamazian G."/>
            <person name="Venkatesh B."/>
            <person name="Wang J."/>
            <person name="Wayne R."/>
            <person name="Wiley E."/>
            <person name="Yang H."/>
            <person name="Zhang G."/>
            <person name="Haussler D."/>
            <person name="Ryder O."/>
            <person name="O'Brien S.J."/>
        </authorList>
    </citation>
    <scope>NUCLEOTIDE SEQUENCE</scope>
</reference>
<dbReference type="PANTHER" id="PTHR12015">
    <property type="entry name" value="SMALL INDUCIBLE CYTOKINE A"/>
    <property type="match status" value="1"/>
</dbReference>
<keyword evidence="9" id="KW-0145">Chemotaxis</keyword>
<dbReference type="OMA" id="KRHICAN"/>
<evidence type="ECO:0000256" key="3">
    <source>
        <dbReference type="ARBA" id="ARBA00022514"/>
    </source>
</evidence>
<evidence type="ECO:0000313" key="13">
    <source>
        <dbReference type="Proteomes" id="UP000472240"/>
    </source>
</evidence>
<dbReference type="FunFam" id="2.40.50.40:FF:000002">
    <property type="entry name" value="C-C motif chemokine"/>
    <property type="match status" value="1"/>
</dbReference>
<name>A0A671E3Q2_RHIFE</name>
<evidence type="ECO:0000256" key="8">
    <source>
        <dbReference type="ARBA" id="ARBA00046726"/>
    </source>
</evidence>
<accession>A0A671E3Q2</accession>
<comment type="subunit">
    <text evidence="8">Self-associates. Also heterodimer of MIP-1-alpha(4-69) and MIP-1-beta(3-69). Interacts with CCR1.</text>
</comment>
<dbReference type="InterPro" id="IPR036048">
    <property type="entry name" value="Interleukin_8-like_sf"/>
</dbReference>
<dbReference type="SMART" id="SM00199">
    <property type="entry name" value="SCY"/>
    <property type="match status" value="1"/>
</dbReference>
<dbReference type="GeneID" id="117013724"/>
<evidence type="ECO:0000259" key="11">
    <source>
        <dbReference type="SMART" id="SM00199"/>
    </source>
</evidence>
<dbReference type="FunCoup" id="A0A671E3Q2">
    <property type="interactions" value="21"/>
</dbReference>
<evidence type="ECO:0000256" key="9">
    <source>
        <dbReference type="RuleBase" id="RU361150"/>
    </source>
</evidence>
<feature type="chain" id="PRO_5025718944" description="C-C motif chemokine" evidence="9">
    <location>
        <begin position="19"/>
        <end position="126"/>
    </location>
</feature>
<proteinExistence type="inferred from homology"/>
<dbReference type="GO" id="GO:0006954">
    <property type="term" value="P:inflammatory response"/>
    <property type="evidence" value="ECO:0007669"/>
    <property type="project" value="TreeGrafter"/>
</dbReference>
<comment type="function">
    <text evidence="7">Monokine with inflammatory and chemokinetic properties. Binds to CCR1, CCR4 and CCR5. One of the major HIV-suppressive factors produced by CD8+ T-cells. Recombinant MIP-1-alpha induces a dose-dependent inhibition of different strains of HIV-1, HIV-2, and simian immunodeficiency virus (SIV).</text>
</comment>
<dbReference type="InParanoid" id="A0A671E3Q2"/>
<dbReference type="AlphaFoldDB" id="A0A671E3Q2"/>
<feature type="domain" description="Chemokine interleukin-8-like" evidence="11">
    <location>
        <begin position="28"/>
        <end position="86"/>
    </location>
</feature>
<evidence type="ECO:0000313" key="12">
    <source>
        <dbReference type="Ensembl" id="ENSRFEP00010007964.1"/>
    </source>
</evidence>
<sequence>MKVLGATVLALLCTVALCSYIRDKIYTVPTCCFSYMSQKIPRKFVVAYFKTSSQCSKDAIIFLTRKGRHLCADPSDAWVQEYISNTKENSQVDQRLSAPVGIKTPNKGMPTITPEVPSPMSPSPFR</sequence>
<dbReference type="GO" id="GO:0030335">
    <property type="term" value="P:positive regulation of cell migration"/>
    <property type="evidence" value="ECO:0007669"/>
    <property type="project" value="TreeGrafter"/>
</dbReference>
<dbReference type="GO" id="GO:0008009">
    <property type="term" value="F:chemokine activity"/>
    <property type="evidence" value="ECO:0007669"/>
    <property type="project" value="InterPro"/>
</dbReference>
<dbReference type="Gene3D" id="2.40.50.40">
    <property type="match status" value="1"/>
</dbReference>
<keyword evidence="13" id="KW-1185">Reference proteome</keyword>
<keyword evidence="3 9" id="KW-0202">Cytokine</keyword>
<keyword evidence="6" id="KW-1015">Disulfide bond</keyword>
<dbReference type="InterPro" id="IPR001811">
    <property type="entry name" value="Chemokine_IL8-like_dom"/>
</dbReference>
<reference evidence="12 13" key="2">
    <citation type="journal article" date="2018" name="Annu Rev Anim Biosci">
        <title>Bat Biology, Genomes, and the Bat1K Project: To Generate Chromosome-Level Genomes for All Living Bat Species.</title>
        <authorList>
            <person name="Teeling E.C."/>
            <person name="Vernes S.C."/>
            <person name="Davalos L.M."/>
            <person name="Ray D.A."/>
            <person name="Gilbert M.T.P."/>
            <person name="Myers E."/>
        </authorList>
    </citation>
    <scope>NUCLEOTIDE SEQUENCE</scope>
</reference>
<evidence type="ECO:0000256" key="2">
    <source>
        <dbReference type="ARBA" id="ARBA00010868"/>
    </source>
</evidence>
<feature type="compositionally biased region" description="Pro residues" evidence="10">
    <location>
        <begin position="116"/>
        <end position="126"/>
    </location>
</feature>
<dbReference type="GO" id="GO:0048020">
    <property type="term" value="F:CCR chemokine receptor binding"/>
    <property type="evidence" value="ECO:0007669"/>
    <property type="project" value="TreeGrafter"/>
</dbReference>
<dbReference type="CDD" id="cd00272">
    <property type="entry name" value="Chemokine_CC"/>
    <property type="match status" value="1"/>
</dbReference>
<feature type="region of interest" description="Disordered" evidence="10">
    <location>
        <begin position="88"/>
        <end position="126"/>
    </location>
</feature>
<dbReference type="OrthoDB" id="9447832at2759"/>
<gene>
    <name evidence="12" type="primary">LOC117013724</name>
</gene>
<evidence type="ECO:0000256" key="10">
    <source>
        <dbReference type="SAM" id="MobiDB-lite"/>
    </source>
</evidence>
<dbReference type="SUPFAM" id="SSF54117">
    <property type="entry name" value="Interleukin 8-like chemokines"/>
    <property type="match status" value="1"/>
</dbReference>
<reference evidence="13" key="3">
    <citation type="submission" date="2018-12" db="EMBL/GenBank/DDBJ databases">
        <title>G10K-VGP greater horseshoe bat female genome, primary haplotype.</title>
        <authorList>
            <person name="Teeling E."/>
            <person name="Myers G."/>
            <person name="Vernes S."/>
            <person name="Pippel M."/>
            <person name="Winkler S."/>
            <person name="Fedrigo O."/>
            <person name="Rhie A."/>
            <person name="Koren S."/>
            <person name="Phillippy A."/>
            <person name="Lewin H."/>
            <person name="Damas J."/>
            <person name="Howe K."/>
            <person name="Mountcastle J."/>
            <person name="Jarvis E.D."/>
        </authorList>
    </citation>
    <scope>NUCLEOTIDE SEQUENCE [LARGE SCALE GENOMIC DNA]</scope>
</reference>
<dbReference type="InterPro" id="IPR000827">
    <property type="entry name" value="Chemokine_CC_CS"/>
</dbReference>
<protein>
    <recommendedName>
        <fullName evidence="9">C-C motif chemokine</fullName>
    </recommendedName>
</protein>
<comment type="subcellular location">
    <subcellularLocation>
        <location evidence="1 9">Secreted</location>
    </subcellularLocation>
</comment>
<evidence type="ECO:0000256" key="7">
    <source>
        <dbReference type="ARBA" id="ARBA00044740"/>
    </source>
</evidence>
<keyword evidence="4 9" id="KW-0964">Secreted</keyword>
<dbReference type="Pfam" id="PF00048">
    <property type="entry name" value="IL8"/>
    <property type="match status" value="1"/>
</dbReference>
<dbReference type="GO" id="GO:0005615">
    <property type="term" value="C:extracellular space"/>
    <property type="evidence" value="ECO:0007669"/>
    <property type="project" value="UniProtKB-KW"/>
</dbReference>
<dbReference type="KEGG" id="rfq:117013724"/>
<reference evidence="12" key="5">
    <citation type="submission" date="2025-09" db="UniProtKB">
        <authorList>
            <consortium name="Ensembl"/>
        </authorList>
    </citation>
    <scope>IDENTIFICATION</scope>
</reference>
<dbReference type="InterPro" id="IPR039809">
    <property type="entry name" value="Chemokine_b/g/d"/>
</dbReference>
<evidence type="ECO:0000256" key="6">
    <source>
        <dbReference type="ARBA" id="ARBA00023157"/>
    </source>
</evidence>
<evidence type="ECO:0000256" key="5">
    <source>
        <dbReference type="ARBA" id="ARBA00022729"/>
    </source>
</evidence>
<dbReference type="GeneTree" id="ENSGT01100000263482"/>
<dbReference type="GO" id="GO:0061844">
    <property type="term" value="P:antimicrobial humoral immune response mediated by antimicrobial peptide"/>
    <property type="evidence" value="ECO:0007669"/>
    <property type="project" value="TreeGrafter"/>
</dbReference>
<organism evidence="12 13">
    <name type="scientific">Rhinolophus ferrumequinum</name>
    <name type="common">Greater horseshoe bat</name>
    <dbReference type="NCBI Taxonomy" id="59479"/>
    <lineage>
        <taxon>Eukaryota</taxon>
        <taxon>Metazoa</taxon>
        <taxon>Chordata</taxon>
        <taxon>Craniata</taxon>
        <taxon>Vertebrata</taxon>
        <taxon>Euteleostomi</taxon>
        <taxon>Mammalia</taxon>
        <taxon>Eutheria</taxon>
        <taxon>Laurasiatheria</taxon>
        <taxon>Chiroptera</taxon>
        <taxon>Yinpterochiroptera</taxon>
        <taxon>Rhinolophoidea</taxon>
        <taxon>Rhinolophidae</taxon>
        <taxon>Rhinolophinae</taxon>
        <taxon>Rhinolophus</taxon>
    </lineage>
</organism>
<dbReference type="Ensembl" id="ENSRFET00010008763.1">
    <property type="protein sequence ID" value="ENSRFEP00010007964.1"/>
    <property type="gene ID" value="ENSRFEG00010005430.1"/>
</dbReference>
<evidence type="ECO:0000256" key="1">
    <source>
        <dbReference type="ARBA" id="ARBA00004613"/>
    </source>
</evidence>
<dbReference type="RefSeq" id="XP_032947007.1">
    <property type="nucleotide sequence ID" value="XM_033091116.1"/>
</dbReference>
<reference evidence="12" key="4">
    <citation type="submission" date="2025-08" db="UniProtKB">
        <authorList>
            <consortium name="Ensembl"/>
        </authorList>
    </citation>
    <scope>IDENTIFICATION</scope>
</reference>
<dbReference type="PANTHER" id="PTHR12015:SF183">
    <property type="entry name" value="C-C MOTIF CHEMOKINE 3"/>
    <property type="match status" value="1"/>
</dbReference>
<evidence type="ECO:0000256" key="4">
    <source>
        <dbReference type="ARBA" id="ARBA00022525"/>
    </source>
</evidence>
<feature type="signal peptide" evidence="9">
    <location>
        <begin position="1"/>
        <end position="18"/>
    </location>
</feature>
<dbReference type="PROSITE" id="PS00472">
    <property type="entry name" value="SMALL_CYTOKINES_CC"/>
    <property type="match status" value="1"/>
</dbReference>